<dbReference type="GO" id="GO:0030030">
    <property type="term" value="P:cell projection organization"/>
    <property type="evidence" value="ECO:0007669"/>
    <property type="project" value="UniProtKB-KW"/>
</dbReference>
<dbReference type="PANTHER" id="PTHR21442:SF0">
    <property type="entry name" value="CILIA- AND FLAGELLA-ASSOCIATED PROTEIN 206"/>
    <property type="match status" value="1"/>
</dbReference>
<evidence type="ECO:0000256" key="7">
    <source>
        <dbReference type="ARBA" id="ARBA00023212"/>
    </source>
</evidence>
<evidence type="ECO:0000313" key="10">
    <source>
        <dbReference type="Proteomes" id="UP000322000"/>
    </source>
</evidence>
<dbReference type="InParanoid" id="A0A7E5VNK1"/>
<dbReference type="GO" id="GO:0003356">
    <property type="term" value="P:regulation of cilium beat frequency"/>
    <property type="evidence" value="ECO:0007669"/>
    <property type="project" value="TreeGrafter"/>
</dbReference>
<evidence type="ECO:0000256" key="6">
    <source>
        <dbReference type="ARBA" id="ARBA00023069"/>
    </source>
</evidence>
<keyword evidence="8" id="KW-0966">Cell projection</keyword>
<keyword evidence="10" id="KW-1185">Reference proteome</keyword>
<dbReference type="Proteomes" id="UP000322000">
    <property type="component" value="Chromosome 6"/>
</dbReference>
<accession>A0A7E5VNK1</accession>
<dbReference type="FunCoup" id="A0A7E5VNK1">
    <property type="interactions" value="15"/>
</dbReference>
<dbReference type="GO" id="GO:0036064">
    <property type="term" value="C:ciliary basal body"/>
    <property type="evidence" value="ECO:0007669"/>
    <property type="project" value="TreeGrafter"/>
</dbReference>
<dbReference type="PANTHER" id="PTHR21442">
    <property type="entry name" value="CILIA- AND FLAGELLA-ASSOCIATED PROTEIN 206"/>
    <property type="match status" value="1"/>
</dbReference>
<evidence type="ECO:0000256" key="5">
    <source>
        <dbReference type="ARBA" id="ARBA00022794"/>
    </source>
</evidence>
<evidence type="ECO:0000256" key="2">
    <source>
        <dbReference type="ARBA" id="ARBA00010500"/>
    </source>
</evidence>
<dbReference type="GeneID" id="113495400"/>
<organism evidence="10 11">
    <name type="scientific">Trichoplusia ni</name>
    <name type="common">Cabbage looper</name>
    <dbReference type="NCBI Taxonomy" id="7111"/>
    <lineage>
        <taxon>Eukaryota</taxon>
        <taxon>Metazoa</taxon>
        <taxon>Ecdysozoa</taxon>
        <taxon>Arthropoda</taxon>
        <taxon>Hexapoda</taxon>
        <taxon>Insecta</taxon>
        <taxon>Pterygota</taxon>
        <taxon>Neoptera</taxon>
        <taxon>Endopterygota</taxon>
        <taxon>Lepidoptera</taxon>
        <taxon>Glossata</taxon>
        <taxon>Ditrysia</taxon>
        <taxon>Noctuoidea</taxon>
        <taxon>Noctuidae</taxon>
        <taxon>Plusiinae</taxon>
        <taxon>Trichoplusia</taxon>
    </lineage>
</organism>
<dbReference type="KEGG" id="tnl:113495400"/>
<keyword evidence="5" id="KW-0970">Cilium biogenesis/degradation</keyword>
<sequence>MACNENVIKNMAQEITRNCQTHNLVVDPEFVVYLIDLLLLNPKYGKLFAKTINRNNLAYFVEECVTKLERGGTALNTLKIQFILQTNYDKLQHLIDKHLKTIQKCLQPLHSEILDADPDPTNEAEMKKLFRKISIYIILASGLGNPGYIITLKEGMAALESVFLLDDLKTFVSLPRSEKSLQLEDLLALVSGVRLFNRDCKKGGEGIPDLPFNLVDAGKACMASLSHSLITVMQRVNRLTTAIEDTIVVQEETGNVIIDLSKHPGISEEDYHEIFDLLAFNRQYEVFIRKLLSDVESMTQKGAQYVERVKAVLEELHTAVKYKAAVPVVNVFPLFAKLWKVWRAMQNVMFLVSTVNRLMSILGSIQDLIKMPYHFLDKMLKGKPVVSDHTRMTYRPSTEDRLSLGSLKNYVAGSTESVGTKPAEFLGFCALCLSAGALVPSNMKIGLIKAKGGCYGFCSVKMAARFSKDPERYINEVLNYARNNPHLINLLNIVENVFNVKDIDDLVVIRVPKIKVFDKDIQTEDHPVESYKEKNYTSDLWEWKRRACQWASIVNCQTHSTQTYYSHLRSEVHCQTVEPRDKCLQTKKDTGMNTVPWNTYIWGLRGQKGCVQHTMKMKQRTSLPKPRVHPVTRCSWPCVGASSESSNDSFGSDGRDFYFPVGSPSDSYSN</sequence>
<reference evidence="11" key="1">
    <citation type="submission" date="2025-08" db="UniProtKB">
        <authorList>
            <consortium name="RefSeq"/>
        </authorList>
    </citation>
    <scope>IDENTIFICATION</scope>
</reference>
<comment type="subcellular location">
    <subcellularLocation>
        <location evidence="1">Cytoplasm</location>
        <location evidence="1">Cytoskeleton</location>
        <location evidence="1">Cilium axoneme</location>
    </subcellularLocation>
</comment>
<evidence type="ECO:0000256" key="4">
    <source>
        <dbReference type="ARBA" id="ARBA00022490"/>
    </source>
</evidence>
<keyword evidence="6" id="KW-0969">Cilium</keyword>
<dbReference type="GO" id="GO:0005930">
    <property type="term" value="C:axoneme"/>
    <property type="evidence" value="ECO:0007669"/>
    <property type="project" value="UniProtKB-SubCell"/>
</dbReference>
<evidence type="ECO:0000256" key="1">
    <source>
        <dbReference type="ARBA" id="ARBA00004430"/>
    </source>
</evidence>
<dbReference type="InterPro" id="IPR021897">
    <property type="entry name" value="FAP206"/>
</dbReference>
<comment type="function">
    <text evidence="9">Essential for sperm motility and is involved in the regulation of the beating frequency of motile cilia on the epithelial cells of the respiratory tract. Required for the establishment of radial spokes in sperm flagella.</text>
</comment>
<keyword evidence="4" id="KW-0963">Cytoplasm</keyword>
<keyword evidence="7" id="KW-0206">Cytoskeleton</keyword>
<dbReference type="RefSeq" id="XP_026729899.1">
    <property type="nucleotide sequence ID" value="XM_026874098.1"/>
</dbReference>
<protein>
    <recommendedName>
        <fullName evidence="3">Cilia- and flagella-associated protein 206</fullName>
    </recommendedName>
</protein>
<evidence type="ECO:0000256" key="9">
    <source>
        <dbReference type="ARBA" id="ARBA00045321"/>
    </source>
</evidence>
<evidence type="ECO:0000313" key="11">
    <source>
        <dbReference type="RefSeq" id="XP_026729899.1"/>
    </source>
</evidence>
<gene>
    <name evidence="11" type="primary">LOC113495400</name>
</gene>
<evidence type="ECO:0000256" key="8">
    <source>
        <dbReference type="ARBA" id="ARBA00023273"/>
    </source>
</evidence>
<evidence type="ECO:0000256" key="3">
    <source>
        <dbReference type="ARBA" id="ARBA00021602"/>
    </source>
</evidence>
<dbReference type="AlphaFoldDB" id="A0A7E5VNK1"/>
<dbReference type="Pfam" id="PF12018">
    <property type="entry name" value="FAP206"/>
    <property type="match status" value="1"/>
</dbReference>
<proteinExistence type="inferred from homology"/>
<comment type="similarity">
    <text evidence="2">Belongs to the CFAP206 family.</text>
</comment>
<name>A0A7E5VNK1_TRINI</name>
<dbReference type="OrthoDB" id="10251073at2759"/>